<keyword evidence="1" id="KW-0812">Transmembrane</keyword>
<proteinExistence type="predicted"/>
<organism evidence="2 3">
    <name type="scientific">Oceanobacillus limi</name>
    <dbReference type="NCBI Taxonomy" id="930131"/>
    <lineage>
        <taxon>Bacteria</taxon>
        <taxon>Bacillati</taxon>
        <taxon>Bacillota</taxon>
        <taxon>Bacilli</taxon>
        <taxon>Bacillales</taxon>
        <taxon>Bacillaceae</taxon>
        <taxon>Oceanobacillus</taxon>
    </lineage>
</organism>
<gene>
    <name evidence="2" type="ORF">SAMN05216389_108107</name>
</gene>
<evidence type="ECO:0000313" key="3">
    <source>
        <dbReference type="Proteomes" id="UP000198618"/>
    </source>
</evidence>
<dbReference type="EMBL" id="FOHE01000008">
    <property type="protein sequence ID" value="SET29496.1"/>
    <property type="molecule type" value="Genomic_DNA"/>
</dbReference>
<feature type="transmembrane region" description="Helical" evidence="1">
    <location>
        <begin position="21"/>
        <end position="43"/>
    </location>
</feature>
<name>A0A1I0DB89_9BACI</name>
<evidence type="ECO:0000256" key="1">
    <source>
        <dbReference type="SAM" id="Phobius"/>
    </source>
</evidence>
<keyword evidence="1" id="KW-1133">Transmembrane helix</keyword>
<dbReference type="Proteomes" id="UP000198618">
    <property type="component" value="Unassembled WGS sequence"/>
</dbReference>
<accession>A0A1I0DB89</accession>
<dbReference type="RefSeq" id="WP_244513486.1">
    <property type="nucleotide sequence ID" value="NZ_FOHE01000008.1"/>
</dbReference>
<dbReference type="AlphaFoldDB" id="A0A1I0DB89"/>
<reference evidence="2 3" key="1">
    <citation type="submission" date="2016-10" db="EMBL/GenBank/DDBJ databases">
        <authorList>
            <person name="de Groot N.N."/>
        </authorList>
    </citation>
    <scope>NUCLEOTIDE SEQUENCE [LARGE SCALE GENOMIC DNA]</scope>
    <source>
        <strain evidence="2 3">IBRC-M 10780</strain>
    </source>
</reference>
<keyword evidence="1" id="KW-0472">Membrane</keyword>
<dbReference type="STRING" id="930131.SAMN05216389_108107"/>
<sequence length="108" mass="12064">MFKRKIERVSIYNRVERKDDILKKGYIISALGAVGVTAGLLVGNKKKSKQSVKDDNTVDSTLYNAGIPDQISSENEAQLDNAKMVSEGSQYGVQYFNDIEKHIHSKDN</sequence>
<protein>
    <submittedName>
        <fullName evidence="2">Uncharacterized protein</fullName>
    </submittedName>
</protein>
<keyword evidence="3" id="KW-1185">Reference proteome</keyword>
<evidence type="ECO:0000313" key="2">
    <source>
        <dbReference type="EMBL" id="SET29496.1"/>
    </source>
</evidence>